<feature type="transmembrane region" description="Helical" evidence="9">
    <location>
        <begin position="34"/>
        <end position="54"/>
    </location>
</feature>
<dbReference type="eggNOG" id="COG3021">
    <property type="taxonomic scope" value="Bacteria"/>
</dbReference>
<evidence type="ECO:0000256" key="8">
    <source>
        <dbReference type="ARBA" id="ARBA00023204"/>
    </source>
</evidence>
<dbReference type="GO" id="GO:0004518">
    <property type="term" value="F:nuclease activity"/>
    <property type="evidence" value="ECO:0007669"/>
    <property type="project" value="UniProtKB-KW"/>
</dbReference>
<accession>S7VJS7</accession>
<evidence type="ECO:0000256" key="3">
    <source>
        <dbReference type="ARBA" id="ARBA00022722"/>
    </source>
</evidence>
<feature type="domain" description="Endonuclease/exonuclease/phosphatase" evidence="10">
    <location>
        <begin position="95"/>
        <end position="322"/>
    </location>
</feature>
<dbReference type="Pfam" id="PF03372">
    <property type="entry name" value="Exo_endo_phos"/>
    <property type="match status" value="1"/>
</dbReference>
<dbReference type="AlphaFoldDB" id="S7VJS7"/>
<evidence type="ECO:0000256" key="2">
    <source>
        <dbReference type="ARBA" id="ARBA00001946"/>
    </source>
</evidence>
<dbReference type="InterPro" id="IPR005135">
    <property type="entry name" value="Endo/exonuclease/phosphatase"/>
</dbReference>
<dbReference type="GO" id="GO:0016787">
    <property type="term" value="F:hydrolase activity"/>
    <property type="evidence" value="ECO:0007669"/>
    <property type="project" value="UniProtKB-KW"/>
</dbReference>
<proteinExistence type="predicted"/>
<keyword evidence="7" id="KW-0460">Magnesium</keyword>
<evidence type="ECO:0000313" key="11">
    <source>
        <dbReference type="EMBL" id="EPR69722.1"/>
    </source>
</evidence>
<dbReference type="EMBL" id="ATMR01000215">
    <property type="protein sequence ID" value="EPR69722.1"/>
    <property type="molecule type" value="Genomic_DNA"/>
</dbReference>
<dbReference type="CDD" id="cd09084">
    <property type="entry name" value="EEP-2"/>
    <property type="match status" value="1"/>
</dbReference>
<keyword evidence="3" id="KW-0540">Nuclease</keyword>
<comment type="caution">
    <text evidence="11">The sequence shown here is derived from an EMBL/GenBank/DDBJ whole genome shotgun (WGS) entry which is preliminary data.</text>
</comment>
<keyword evidence="8" id="KW-0234">DNA repair</keyword>
<dbReference type="Gene3D" id="3.60.10.10">
    <property type="entry name" value="Endonuclease/exonuclease/phosphatase"/>
    <property type="match status" value="1"/>
</dbReference>
<keyword evidence="4" id="KW-0479">Metal-binding</keyword>
<keyword evidence="12" id="KW-1185">Reference proteome</keyword>
<dbReference type="OrthoDB" id="635146at2"/>
<evidence type="ECO:0000256" key="6">
    <source>
        <dbReference type="ARBA" id="ARBA00022801"/>
    </source>
</evidence>
<evidence type="ECO:0000256" key="4">
    <source>
        <dbReference type="ARBA" id="ARBA00022723"/>
    </source>
</evidence>
<evidence type="ECO:0000313" key="12">
    <source>
        <dbReference type="Proteomes" id="UP000014962"/>
    </source>
</evidence>
<sequence length="332" mass="38429">MKLVFNKIDKFSITVIFALGIGVVSSFVDFGIISVLFSVITPIIFIITSVLALYGLFKKKYYYLIGPLLYLLFYNFFLQFNNITHIEYTDSISILSYNVRAFKQPTTNHPNTDESSSIIKFIDSIDADILTLQESSYKEGQKINGYPYSFLGYRPNKDKSLLTIHSKYPIINQGFIDFPDTKNSTIYADIKINKDTITVYNSHLQSYIFKPSDITNKQLDYRYFKKLNNTIAKQIEQAKLIKRHANNNNKKIIICGDFNATPFSQTYRILKKELNDSFLNKGDGLGSTYSLLNYPLRLDYFLSNEHIEVINHENFNLNLSDHEPIHIKFKIL</sequence>
<reference evidence="11 12" key="1">
    <citation type="journal article" date="2013" name="Genome Announc.">
        <title>Draft Genome Sequence of Winogradskyella psychrotolerans RS-3T, Isolated from the Marine Transect of Kongsfjorden, Ny-Alesund, Svalbard, Arctic Ocean.</title>
        <authorList>
            <person name="Kumar Pinnaka A."/>
            <person name="Ara S."/>
            <person name="Singh A."/>
            <person name="Shivaji S."/>
        </authorList>
    </citation>
    <scope>NUCLEOTIDE SEQUENCE [LARGE SCALE GENOMIC DNA]</scope>
    <source>
        <strain evidence="11 12">RS-3</strain>
    </source>
</reference>
<keyword evidence="9" id="KW-1133">Transmembrane helix</keyword>
<keyword evidence="5" id="KW-0227">DNA damage</keyword>
<dbReference type="InterPro" id="IPR051547">
    <property type="entry name" value="TDP2-like"/>
</dbReference>
<gene>
    <name evidence="11" type="ORF">ADIWIN_3997</name>
</gene>
<feature type="transmembrane region" description="Helical" evidence="9">
    <location>
        <begin position="12"/>
        <end position="28"/>
    </location>
</feature>
<dbReference type="GO" id="GO:0046872">
    <property type="term" value="F:metal ion binding"/>
    <property type="evidence" value="ECO:0007669"/>
    <property type="project" value="UniProtKB-KW"/>
</dbReference>
<dbReference type="PANTHER" id="PTHR15822:SF4">
    <property type="entry name" value="TYROSYL-DNA PHOSPHODIESTERASE 2"/>
    <property type="match status" value="1"/>
</dbReference>
<organism evidence="11 12">
    <name type="scientific">Winogradskyella psychrotolerans RS-3</name>
    <dbReference type="NCBI Taxonomy" id="641526"/>
    <lineage>
        <taxon>Bacteria</taxon>
        <taxon>Pseudomonadati</taxon>
        <taxon>Bacteroidota</taxon>
        <taxon>Flavobacteriia</taxon>
        <taxon>Flavobacteriales</taxon>
        <taxon>Flavobacteriaceae</taxon>
        <taxon>Winogradskyella</taxon>
    </lineage>
</organism>
<keyword evidence="9" id="KW-0812">Transmembrane</keyword>
<evidence type="ECO:0000259" key="10">
    <source>
        <dbReference type="Pfam" id="PF03372"/>
    </source>
</evidence>
<dbReference type="SUPFAM" id="SSF56219">
    <property type="entry name" value="DNase I-like"/>
    <property type="match status" value="1"/>
</dbReference>
<protein>
    <recommendedName>
        <fullName evidence="10">Endonuclease/exonuclease/phosphatase domain-containing protein</fullName>
    </recommendedName>
</protein>
<feature type="transmembrane region" description="Helical" evidence="9">
    <location>
        <begin position="61"/>
        <end position="78"/>
    </location>
</feature>
<comment type="cofactor">
    <cofactor evidence="1">
        <name>Mn(2+)</name>
        <dbReference type="ChEBI" id="CHEBI:29035"/>
    </cofactor>
</comment>
<dbReference type="GO" id="GO:0006281">
    <property type="term" value="P:DNA repair"/>
    <property type="evidence" value="ECO:0007669"/>
    <property type="project" value="UniProtKB-KW"/>
</dbReference>
<dbReference type="STRING" id="641526.ADIWIN_3997"/>
<dbReference type="RefSeq" id="WP_020896255.1">
    <property type="nucleotide sequence ID" value="NZ_ATMR01000215.1"/>
</dbReference>
<evidence type="ECO:0000256" key="7">
    <source>
        <dbReference type="ARBA" id="ARBA00022842"/>
    </source>
</evidence>
<keyword evidence="6" id="KW-0378">Hydrolase</keyword>
<dbReference type="PANTHER" id="PTHR15822">
    <property type="entry name" value="TRAF AND TNF RECEPTOR-ASSOCIATED PROTEIN"/>
    <property type="match status" value="1"/>
</dbReference>
<evidence type="ECO:0000256" key="9">
    <source>
        <dbReference type="SAM" id="Phobius"/>
    </source>
</evidence>
<keyword evidence="9" id="KW-0472">Membrane</keyword>
<evidence type="ECO:0000256" key="1">
    <source>
        <dbReference type="ARBA" id="ARBA00001936"/>
    </source>
</evidence>
<evidence type="ECO:0000256" key="5">
    <source>
        <dbReference type="ARBA" id="ARBA00022763"/>
    </source>
</evidence>
<name>S7VJS7_9FLAO</name>
<comment type="cofactor">
    <cofactor evidence="2">
        <name>Mg(2+)</name>
        <dbReference type="ChEBI" id="CHEBI:18420"/>
    </cofactor>
</comment>
<dbReference type="Proteomes" id="UP000014962">
    <property type="component" value="Unassembled WGS sequence"/>
</dbReference>
<dbReference type="InterPro" id="IPR036691">
    <property type="entry name" value="Endo/exonu/phosph_ase_sf"/>
</dbReference>